<dbReference type="GO" id="GO:0016787">
    <property type="term" value="F:hydrolase activity"/>
    <property type="evidence" value="ECO:0007669"/>
    <property type="project" value="UniProtKB-KW"/>
</dbReference>
<comment type="subcellular location">
    <subcellularLocation>
        <location evidence="1">Membrane</location>
    </subcellularLocation>
</comment>
<dbReference type="GO" id="GO:0016020">
    <property type="term" value="C:membrane"/>
    <property type="evidence" value="ECO:0007669"/>
    <property type="project" value="UniProtKB-SubCell"/>
</dbReference>
<dbReference type="InterPro" id="IPR050491">
    <property type="entry name" value="AmpC-like"/>
</dbReference>
<feature type="chain" id="PRO_5042036071" evidence="3">
    <location>
        <begin position="24"/>
        <end position="480"/>
    </location>
</feature>
<evidence type="ECO:0000256" key="2">
    <source>
        <dbReference type="ARBA" id="ARBA00023136"/>
    </source>
</evidence>
<proteinExistence type="predicted"/>
<keyword evidence="3" id="KW-0732">Signal</keyword>
<dbReference type="Proteomes" id="UP001214043">
    <property type="component" value="Chromosome"/>
</dbReference>
<dbReference type="PANTHER" id="PTHR46825">
    <property type="entry name" value="D-ALANYL-D-ALANINE-CARBOXYPEPTIDASE/ENDOPEPTIDASE AMPH"/>
    <property type="match status" value="1"/>
</dbReference>
<organism evidence="5 6">
    <name type="scientific">Hyphococcus flavus</name>
    <dbReference type="NCBI Taxonomy" id="1866326"/>
    <lineage>
        <taxon>Bacteria</taxon>
        <taxon>Pseudomonadati</taxon>
        <taxon>Pseudomonadota</taxon>
        <taxon>Alphaproteobacteria</taxon>
        <taxon>Parvularculales</taxon>
        <taxon>Parvularculaceae</taxon>
        <taxon>Hyphococcus</taxon>
    </lineage>
</organism>
<dbReference type="SUPFAM" id="SSF56601">
    <property type="entry name" value="beta-lactamase/transpeptidase-like"/>
    <property type="match status" value="1"/>
</dbReference>
<dbReference type="AlphaFoldDB" id="A0AAE9ZE82"/>
<dbReference type="PROSITE" id="PS00146">
    <property type="entry name" value="BETA_LACTAMASE_A"/>
    <property type="match status" value="1"/>
</dbReference>
<feature type="signal peptide" evidence="3">
    <location>
        <begin position="1"/>
        <end position="23"/>
    </location>
</feature>
<gene>
    <name evidence="5" type="ORF">PUV54_13310</name>
</gene>
<evidence type="ECO:0000259" key="4">
    <source>
        <dbReference type="Pfam" id="PF00144"/>
    </source>
</evidence>
<dbReference type="Gene3D" id="3.40.710.10">
    <property type="entry name" value="DD-peptidase/beta-lactamase superfamily"/>
    <property type="match status" value="1"/>
</dbReference>
<accession>A0AAE9ZE82</accession>
<evidence type="ECO:0000256" key="3">
    <source>
        <dbReference type="SAM" id="SignalP"/>
    </source>
</evidence>
<dbReference type="InterPro" id="IPR001466">
    <property type="entry name" value="Beta-lactam-related"/>
</dbReference>
<keyword evidence="2" id="KW-0472">Membrane</keyword>
<dbReference type="RefSeq" id="WP_274492754.1">
    <property type="nucleotide sequence ID" value="NZ_CP118166.1"/>
</dbReference>
<sequence>MICFKFAAAPLFAAAVSFSAAKASPAQYILDSLREMNDIPGLSSAVSINGEIIWTGQTGYRDVEAALPVTADTQFRLASVSKLFAAAAVLALVEDGKLDPDADIRTYVPDWPAHEGATITLRQLAAHTSGMAHYDASDNYDPQANYSNLNESLSVYSHKPLLFEPGDQYSYSSYGYALMGAALENASGNSFEDYIAGAILAPNRLKNTTVENIHAVPEAASKLYALGSGEIERNNQHHVVGATGILSTPSDLVSFADAYMAGAIVSPELVEMSVTPVKLNNGENAGISRFDMGFGWRISETSDGDLIYHHAGITPGARSILVHNRDQNTSSALVSNVQWTTRIETTGAILATAATEGAQVDMAGCPVGKWSYSGKFVSDRDNPPTEENASGTIRVKRSDDMCLVEVHPEQELASWLKATNAKRDYMPAVLIGSNEEDDKLFAVVTAWGAYPLQWTDVGEKQTLIGDFAGRDVRLELSASQ</sequence>
<evidence type="ECO:0000313" key="5">
    <source>
        <dbReference type="EMBL" id="WDI30932.1"/>
    </source>
</evidence>
<evidence type="ECO:0000256" key="1">
    <source>
        <dbReference type="ARBA" id="ARBA00004370"/>
    </source>
</evidence>
<dbReference type="PANTHER" id="PTHR46825:SF11">
    <property type="entry name" value="PENICILLIN-BINDING PROTEIN 4"/>
    <property type="match status" value="1"/>
</dbReference>
<protein>
    <submittedName>
        <fullName evidence="5">Serine hydrolase</fullName>
    </submittedName>
</protein>
<keyword evidence="5" id="KW-0378">Hydrolase</keyword>
<feature type="domain" description="Beta-lactamase-related" evidence="4">
    <location>
        <begin position="34"/>
        <end position="339"/>
    </location>
</feature>
<keyword evidence="6" id="KW-1185">Reference proteome</keyword>
<dbReference type="InterPro" id="IPR023650">
    <property type="entry name" value="Beta-lactam_class-A_AS"/>
</dbReference>
<dbReference type="EMBL" id="CP118166">
    <property type="protein sequence ID" value="WDI30932.1"/>
    <property type="molecule type" value="Genomic_DNA"/>
</dbReference>
<reference evidence="5" key="1">
    <citation type="submission" date="2023-02" db="EMBL/GenBank/DDBJ databases">
        <title>Genome sequence of Hyphococcus flavus.</title>
        <authorList>
            <person name="Rong J.-C."/>
            <person name="Zhao Q."/>
            <person name="Yi M."/>
            <person name="Wu J.-Y."/>
        </authorList>
    </citation>
    <scope>NUCLEOTIDE SEQUENCE</scope>
    <source>
        <strain evidence="5">MCCC 1K03223</strain>
    </source>
</reference>
<evidence type="ECO:0000313" key="6">
    <source>
        <dbReference type="Proteomes" id="UP001214043"/>
    </source>
</evidence>
<name>A0AAE9ZE82_9PROT</name>
<dbReference type="KEGG" id="hfl:PUV54_13310"/>
<dbReference type="InterPro" id="IPR012338">
    <property type="entry name" value="Beta-lactam/transpept-like"/>
</dbReference>
<dbReference type="Pfam" id="PF00144">
    <property type="entry name" value="Beta-lactamase"/>
    <property type="match status" value="1"/>
</dbReference>